<comment type="similarity">
    <text evidence="2">Belongs to the XPF family.</text>
</comment>
<dbReference type="FunFam" id="3.40.50.10130:FF:000002">
    <property type="entry name" value="DNA repair endonuclease XPF"/>
    <property type="match status" value="1"/>
</dbReference>
<evidence type="ECO:0000256" key="3">
    <source>
        <dbReference type="ARBA" id="ARBA00022722"/>
    </source>
</evidence>
<dbReference type="InterPro" id="IPR047520">
    <property type="entry name" value="XPF_nuclease"/>
</dbReference>
<dbReference type="Gene3D" id="3.40.50.10130">
    <property type="match status" value="1"/>
</dbReference>
<dbReference type="SUPFAM" id="SSF47781">
    <property type="entry name" value="RuvA domain 2-like"/>
    <property type="match status" value="1"/>
</dbReference>
<proteinExistence type="inferred from homology"/>
<evidence type="ECO:0000313" key="13">
    <source>
        <dbReference type="Proteomes" id="UP000799640"/>
    </source>
</evidence>
<keyword evidence="8" id="KW-0234">DNA repair</keyword>
<organism evidence="12 13">
    <name type="scientific">Trichodelitschia bisporula</name>
    <dbReference type="NCBI Taxonomy" id="703511"/>
    <lineage>
        <taxon>Eukaryota</taxon>
        <taxon>Fungi</taxon>
        <taxon>Dikarya</taxon>
        <taxon>Ascomycota</taxon>
        <taxon>Pezizomycotina</taxon>
        <taxon>Dothideomycetes</taxon>
        <taxon>Dothideomycetes incertae sedis</taxon>
        <taxon>Phaeotrichales</taxon>
        <taxon>Phaeotrichaceae</taxon>
        <taxon>Trichodelitschia</taxon>
    </lineage>
</organism>
<dbReference type="PANTHER" id="PTHR10150">
    <property type="entry name" value="DNA REPAIR ENDONUCLEASE XPF"/>
    <property type="match status" value="1"/>
</dbReference>
<dbReference type="SMART" id="SM00891">
    <property type="entry name" value="ERCC4"/>
    <property type="match status" value="1"/>
</dbReference>
<evidence type="ECO:0000256" key="4">
    <source>
        <dbReference type="ARBA" id="ARBA00022759"/>
    </source>
</evidence>
<evidence type="ECO:0000256" key="10">
    <source>
        <dbReference type="SAM" id="MobiDB-lite"/>
    </source>
</evidence>
<keyword evidence="5" id="KW-0227">DNA damage</keyword>
<evidence type="ECO:0000313" key="12">
    <source>
        <dbReference type="EMBL" id="KAF2404451.1"/>
    </source>
</evidence>
<dbReference type="GO" id="GO:0000736">
    <property type="term" value="P:double-strand break repair via single-strand annealing, removal of nonhomologous ends"/>
    <property type="evidence" value="ECO:0007669"/>
    <property type="project" value="TreeGrafter"/>
</dbReference>
<dbReference type="InterPro" id="IPR010994">
    <property type="entry name" value="RuvA_2-like"/>
</dbReference>
<evidence type="ECO:0000256" key="1">
    <source>
        <dbReference type="ARBA" id="ARBA00004123"/>
    </source>
</evidence>
<evidence type="ECO:0000259" key="11">
    <source>
        <dbReference type="SMART" id="SM00891"/>
    </source>
</evidence>
<dbReference type="InterPro" id="IPR011335">
    <property type="entry name" value="Restrct_endonuc-II-like"/>
</dbReference>
<dbReference type="GO" id="GO:0000110">
    <property type="term" value="C:nucleotide-excision repair factor 1 complex"/>
    <property type="evidence" value="ECO:0007669"/>
    <property type="project" value="TreeGrafter"/>
</dbReference>
<keyword evidence="3" id="KW-0540">Nuclease</keyword>
<dbReference type="NCBIfam" id="TIGR00596">
    <property type="entry name" value="rad1"/>
    <property type="match status" value="1"/>
</dbReference>
<dbReference type="GO" id="GO:0000014">
    <property type="term" value="F:single-stranded DNA endodeoxyribonuclease activity"/>
    <property type="evidence" value="ECO:0007669"/>
    <property type="project" value="TreeGrafter"/>
</dbReference>
<keyword evidence="13" id="KW-1185">Reference proteome</keyword>
<keyword evidence="9" id="KW-0539">Nucleus</keyword>
<dbReference type="GO" id="GO:0003697">
    <property type="term" value="F:single-stranded DNA binding"/>
    <property type="evidence" value="ECO:0007669"/>
    <property type="project" value="InterPro"/>
</dbReference>
<dbReference type="InterPro" id="IPR006166">
    <property type="entry name" value="ERCC4_domain"/>
</dbReference>
<dbReference type="Pfam" id="PF02732">
    <property type="entry name" value="ERCC4"/>
    <property type="match status" value="1"/>
</dbReference>
<dbReference type="OrthoDB" id="361020at2759"/>
<keyword evidence="6" id="KW-0378">Hydrolase</keyword>
<keyword evidence="7" id="KW-0238">DNA-binding</keyword>
<feature type="compositionally biased region" description="Low complexity" evidence="10">
    <location>
        <begin position="499"/>
        <end position="510"/>
    </location>
</feature>
<evidence type="ECO:0000256" key="5">
    <source>
        <dbReference type="ARBA" id="ARBA00022763"/>
    </source>
</evidence>
<keyword evidence="4 12" id="KW-0255">Endonuclease</keyword>
<evidence type="ECO:0000256" key="9">
    <source>
        <dbReference type="ARBA" id="ARBA00023242"/>
    </source>
</evidence>
<gene>
    <name evidence="12" type="ORF">EJ06DRAFT_487215</name>
</gene>
<accession>A0A6G1I8C9</accession>
<feature type="domain" description="ERCC4" evidence="11">
    <location>
        <begin position="687"/>
        <end position="767"/>
    </location>
</feature>
<dbReference type="GO" id="GO:0000724">
    <property type="term" value="P:double-strand break repair via homologous recombination"/>
    <property type="evidence" value="ECO:0007669"/>
    <property type="project" value="TreeGrafter"/>
</dbReference>
<evidence type="ECO:0000256" key="8">
    <source>
        <dbReference type="ARBA" id="ARBA00023204"/>
    </source>
</evidence>
<name>A0A6G1I8C9_9PEZI</name>
<dbReference type="AlphaFoldDB" id="A0A6G1I8C9"/>
<dbReference type="CDD" id="cd20078">
    <property type="entry name" value="XPF_nuclease_XPF_euk"/>
    <property type="match status" value="1"/>
</dbReference>
<dbReference type="PANTHER" id="PTHR10150:SF0">
    <property type="entry name" value="DNA REPAIR ENDONUCLEASE XPF"/>
    <property type="match status" value="1"/>
</dbReference>
<dbReference type="GO" id="GO:0003684">
    <property type="term" value="F:damaged DNA binding"/>
    <property type="evidence" value="ECO:0007669"/>
    <property type="project" value="TreeGrafter"/>
</dbReference>
<comment type="subcellular location">
    <subcellularLocation>
        <location evidence="1">Nucleus</location>
    </subcellularLocation>
</comment>
<evidence type="ECO:0000256" key="6">
    <source>
        <dbReference type="ARBA" id="ARBA00022801"/>
    </source>
</evidence>
<sequence>MSAEELPPVKLSLPLEFQQEIFRELRSEDELLIMARGLGLLRIVTNFLHSCDAAGNNLILIIGADDRENEWIGESLAEHATISRAPKCRGLTIVSNEAVTIAARAKMYANSGIFSITSRILIVDFLSEWLDPAIVSGIVVLHAEKVVATALEAFILRVYRQKNKDGFLKAFSDVPESFTYGISPLATMMRNLFLRKPSLYPRFHVEVANSLYGKKKVEVIELEVDMTDSMRSIQNAIMECIEASISELKKGNSGLEMDDWNLDNALHRNFQAIVMRQLDPVWHRTSPRTKQIVRDLGELRQLLFAVLTYDAVKFNQYLDTIVAAAQPPPGKIRQNPSPWLLLDAAETMFEAARRRVYTGKLSEKIEPVLEEQPKWEILAKIIEEIEQDMYFHPTKLDDSSDAILVMCGDQAACSQIREYLQSMHKRPENANEELKDDEPSAAFMMRRRLRNYLTWKRSFTKVSASLDSEIQKAMQATEARGGPASRGRAPPSKRRRVRGSAAAASGPSRPELNSVHVAGDKDAHIAALLSNLEVTEVEAQERAEIGIDPLEGMEDYYELYDMKDLVVVHPFDGDMDDHLLEEIKPRYIILYEPDLAFIRRVEVYRSCHTDRSVRVYFMYYSGSVEEQRYLGSSRREKDAFTKLIRERGNMAMTIDTANLNPEETFLRTINTRIAGGGRIAATTVQPRVVVDVREFSSSLPSLLHGRGMEILPCMLTVGDYILTPKICIERKSVSDLIGSFANGRLFNQAEQMSQHYENPMLLIEFDQNKSFTLEPFADLSSAAAATMAAPDLQGKLVMLTIAFPRLRIIWSSSPYQTAEIFEELKKLQEEPDPVKAVQIGLEEGEDAESGAVSQTPMDMLRVVPGITDKNLYAITAEVENIQELANMEEEALCRIMGREVGRKMWKFFNRNVVDD</sequence>
<evidence type="ECO:0000256" key="7">
    <source>
        <dbReference type="ARBA" id="ARBA00023125"/>
    </source>
</evidence>
<dbReference type="SUPFAM" id="SSF52980">
    <property type="entry name" value="Restriction endonuclease-like"/>
    <property type="match status" value="1"/>
</dbReference>
<dbReference type="Gene3D" id="1.10.150.20">
    <property type="entry name" value="5' to 3' exonuclease, C-terminal subdomain"/>
    <property type="match status" value="1"/>
</dbReference>
<dbReference type="GO" id="GO:0000712">
    <property type="term" value="P:resolution of meiotic recombination intermediates"/>
    <property type="evidence" value="ECO:0007669"/>
    <property type="project" value="TreeGrafter"/>
</dbReference>
<dbReference type="InterPro" id="IPR006167">
    <property type="entry name" value="XPF"/>
</dbReference>
<protein>
    <submittedName>
        <fullName evidence="12">DNA repair endonuclease XPF</fullName>
    </submittedName>
</protein>
<evidence type="ECO:0000256" key="2">
    <source>
        <dbReference type="ARBA" id="ARBA00010015"/>
    </source>
</evidence>
<dbReference type="Proteomes" id="UP000799640">
    <property type="component" value="Unassembled WGS sequence"/>
</dbReference>
<dbReference type="GO" id="GO:1901255">
    <property type="term" value="P:nucleotide-excision repair involved in interstrand cross-link repair"/>
    <property type="evidence" value="ECO:0007669"/>
    <property type="project" value="TreeGrafter"/>
</dbReference>
<dbReference type="EMBL" id="ML996688">
    <property type="protein sequence ID" value="KAF2404451.1"/>
    <property type="molecule type" value="Genomic_DNA"/>
</dbReference>
<reference evidence="12" key="1">
    <citation type="journal article" date="2020" name="Stud. Mycol.">
        <title>101 Dothideomycetes genomes: a test case for predicting lifestyles and emergence of pathogens.</title>
        <authorList>
            <person name="Haridas S."/>
            <person name="Albert R."/>
            <person name="Binder M."/>
            <person name="Bloem J."/>
            <person name="Labutti K."/>
            <person name="Salamov A."/>
            <person name="Andreopoulos B."/>
            <person name="Baker S."/>
            <person name="Barry K."/>
            <person name="Bills G."/>
            <person name="Bluhm B."/>
            <person name="Cannon C."/>
            <person name="Castanera R."/>
            <person name="Culley D."/>
            <person name="Daum C."/>
            <person name="Ezra D."/>
            <person name="Gonzalez J."/>
            <person name="Henrissat B."/>
            <person name="Kuo A."/>
            <person name="Liang C."/>
            <person name="Lipzen A."/>
            <person name="Lutzoni F."/>
            <person name="Magnuson J."/>
            <person name="Mondo S."/>
            <person name="Nolan M."/>
            <person name="Ohm R."/>
            <person name="Pangilinan J."/>
            <person name="Park H.-J."/>
            <person name="Ramirez L."/>
            <person name="Alfaro M."/>
            <person name="Sun H."/>
            <person name="Tritt A."/>
            <person name="Yoshinaga Y."/>
            <person name="Zwiers L.-H."/>
            <person name="Turgeon B."/>
            <person name="Goodwin S."/>
            <person name="Spatafora J."/>
            <person name="Crous P."/>
            <person name="Grigoriev I."/>
        </authorList>
    </citation>
    <scope>NUCLEOTIDE SEQUENCE</scope>
    <source>
        <strain evidence="12">CBS 262.69</strain>
    </source>
</reference>
<feature type="region of interest" description="Disordered" evidence="10">
    <location>
        <begin position="473"/>
        <end position="513"/>
    </location>
</feature>